<proteinExistence type="predicted"/>
<protein>
    <recommendedName>
        <fullName evidence="3">Carboxypeptidase-like protein</fullName>
    </recommendedName>
</protein>
<evidence type="ECO:0000313" key="2">
    <source>
        <dbReference type="Proteomes" id="UP000248054"/>
    </source>
</evidence>
<comment type="caution">
    <text evidence="1">The sequence shown here is derived from an EMBL/GenBank/DDBJ whole genome shotgun (WGS) entry which is preliminary data.</text>
</comment>
<dbReference type="Proteomes" id="UP000248054">
    <property type="component" value="Unassembled WGS sequence"/>
</dbReference>
<dbReference type="EMBL" id="QJTD01000001">
    <property type="protein sequence ID" value="PYE82646.1"/>
    <property type="molecule type" value="Genomic_DNA"/>
</dbReference>
<keyword evidence="2" id="KW-1185">Reference proteome</keyword>
<evidence type="ECO:0000313" key="1">
    <source>
        <dbReference type="EMBL" id="PYE82646.1"/>
    </source>
</evidence>
<name>A0A2V4WYB1_9FLAO</name>
<evidence type="ECO:0008006" key="3">
    <source>
        <dbReference type="Google" id="ProtNLM"/>
    </source>
</evidence>
<accession>A0A2V4WYB1</accession>
<sequence>MVRSIKRLLIVISLLFIGTIHAQRKDVKGQLISNDEVEGLHIQNRTAAKYTISNDDGSFIIPVQVSDTLVVSGVKYHKQEVIITSSIVELGQLNVLLIENVSELKEVIVGKILTGSLESDMENSDAEPEINFYDLGIPGYTGKQMTQNERKLYDADAGAMMGIVGGIYGGGPSVNLNKLLNTISGRTNKLKAIVEIDNREQCIQRLRADYESFLFEKDTLAEHLRNEYFLFCSEDDSFLALCHKNNEIELLEFLQSMLKVYQENRKSVSKD</sequence>
<dbReference type="RefSeq" id="WP_110473659.1">
    <property type="nucleotide sequence ID" value="NZ_BMWQ01000008.1"/>
</dbReference>
<dbReference type="SUPFAM" id="SSF49464">
    <property type="entry name" value="Carboxypeptidase regulatory domain-like"/>
    <property type="match status" value="1"/>
</dbReference>
<dbReference type="InterPro" id="IPR008969">
    <property type="entry name" value="CarboxyPept-like_regulatory"/>
</dbReference>
<gene>
    <name evidence="1" type="ORF">DFQ11_10171</name>
</gene>
<dbReference type="OrthoDB" id="1427655at2"/>
<dbReference type="AlphaFoldDB" id="A0A2V4WYB1"/>
<organism evidence="1 2">
    <name type="scientific">Winogradskyella epiphytica</name>
    <dbReference type="NCBI Taxonomy" id="262005"/>
    <lineage>
        <taxon>Bacteria</taxon>
        <taxon>Pseudomonadati</taxon>
        <taxon>Bacteroidota</taxon>
        <taxon>Flavobacteriia</taxon>
        <taxon>Flavobacteriales</taxon>
        <taxon>Flavobacteriaceae</taxon>
        <taxon>Winogradskyella</taxon>
    </lineage>
</organism>
<reference evidence="1 2" key="1">
    <citation type="submission" date="2018-06" db="EMBL/GenBank/DDBJ databases">
        <title>Genomic Encyclopedia of Type Strains, Phase III (KMG-III): the genomes of soil and plant-associated and newly described type strains.</title>
        <authorList>
            <person name="Whitman W."/>
        </authorList>
    </citation>
    <scope>NUCLEOTIDE SEQUENCE [LARGE SCALE GENOMIC DNA]</scope>
    <source>
        <strain evidence="1 2">CECT 7945</strain>
    </source>
</reference>